<gene>
    <name evidence="1" type="ORF">BOLC2T09894H</name>
</gene>
<dbReference type="AlphaFoldDB" id="A0A3P6DY12"/>
<protein>
    <submittedName>
        <fullName evidence="1">Uncharacterized protein</fullName>
    </submittedName>
</protein>
<sequence>MDECNDSLSRQLWLCDVGSRRVKMHMVDHITTQQRDSVDSRSVTLTLNKRLYKDDSYSAISPVTKKYLQVSNRWTSVN</sequence>
<evidence type="ECO:0000313" key="1">
    <source>
        <dbReference type="EMBL" id="VDD24029.1"/>
    </source>
</evidence>
<name>A0A3P6DY12_BRAOL</name>
<proteinExistence type="predicted"/>
<organism evidence="1">
    <name type="scientific">Brassica oleracea</name>
    <name type="common">Wild cabbage</name>
    <dbReference type="NCBI Taxonomy" id="3712"/>
    <lineage>
        <taxon>Eukaryota</taxon>
        <taxon>Viridiplantae</taxon>
        <taxon>Streptophyta</taxon>
        <taxon>Embryophyta</taxon>
        <taxon>Tracheophyta</taxon>
        <taxon>Spermatophyta</taxon>
        <taxon>Magnoliopsida</taxon>
        <taxon>eudicotyledons</taxon>
        <taxon>Gunneridae</taxon>
        <taxon>Pentapetalae</taxon>
        <taxon>rosids</taxon>
        <taxon>malvids</taxon>
        <taxon>Brassicales</taxon>
        <taxon>Brassicaceae</taxon>
        <taxon>Brassiceae</taxon>
        <taxon>Brassica</taxon>
    </lineage>
</organism>
<reference evidence="1" key="1">
    <citation type="submission" date="2018-11" db="EMBL/GenBank/DDBJ databases">
        <authorList>
            <consortium name="Genoscope - CEA"/>
            <person name="William W."/>
        </authorList>
    </citation>
    <scope>NUCLEOTIDE SEQUENCE</scope>
</reference>
<accession>A0A3P6DY12</accession>
<dbReference type="EMBL" id="LR031874">
    <property type="protein sequence ID" value="VDD24029.1"/>
    <property type="molecule type" value="Genomic_DNA"/>
</dbReference>